<feature type="transmembrane region" description="Helical" evidence="1">
    <location>
        <begin position="12"/>
        <end position="31"/>
    </location>
</feature>
<dbReference type="OrthoDB" id="4869119at2"/>
<protein>
    <submittedName>
        <fullName evidence="3">TadE-like protein</fullName>
    </submittedName>
</protein>
<feature type="domain" description="TadE-like" evidence="2">
    <location>
        <begin position="8"/>
        <end position="50"/>
    </location>
</feature>
<keyword evidence="1" id="KW-1133">Transmembrane helix</keyword>
<name>A0A3D9ZFI8_9ACTN</name>
<comment type="caution">
    <text evidence="3">The sequence shown here is derived from an EMBL/GenBank/DDBJ whole genome shotgun (WGS) entry which is preliminary data.</text>
</comment>
<dbReference type="EMBL" id="QUMQ01000001">
    <property type="protein sequence ID" value="REF96035.1"/>
    <property type="molecule type" value="Genomic_DNA"/>
</dbReference>
<keyword evidence="1" id="KW-0472">Membrane</keyword>
<proteinExistence type="predicted"/>
<dbReference type="Proteomes" id="UP000256913">
    <property type="component" value="Unassembled WGS sequence"/>
</dbReference>
<accession>A0A3D9ZFI8</accession>
<evidence type="ECO:0000313" key="4">
    <source>
        <dbReference type="Proteomes" id="UP000256913"/>
    </source>
</evidence>
<evidence type="ECO:0000259" key="2">
    <source>
        <dbReference type="Pfam" id="PF07811"/>
    </source>
</evidence>
<dbReference type="RefSeq" id="WP_116067622.1">
    <property type="nucleotide sequence ID" value="NZ_BONB01000013.1"/>
</dbReference>
<dbReference type="AlphaFoldDB" id="A0A3D9ZFI8"/>
<sequence>MRPLSERGSASVEVAILLPAFIMLMVVASFVGRVTIAQNAVDLAAHDAARAASIEREGDRAAAAATDAANDTLDELDVLCASRTITPDVAGAFANTDFGPQEGAPPVVTVTVECSLNFVGFPLLDFTTRDVTARYTSPLDWYRGRSAG</sequence>
<keyword evidence="1" id="KW-0812">Transmembrane</keyword>
<gene>
    <name evidence="3" type="ORF">DFJ67_2000</name>
</gene>
<dbReference type="InterPro" id="IPR012495">
    <property type="entry name" value="TadE-like_dom"/>
</dbReference>
<evidence type="ECO:0000256" key="1">
    <source>
        <dbReference type="SAM" id="Phobius"/>
    </source>
</evidence>
<keyword evidence="4" id="KW-1185">Reference proteome</keyword>
<organism evidence="3 4">
    <name type="scientific">Asanoa ferruginea</name>
    <dbReference type="NCBI Taxonomy" id="53367"/>
    <lineage>
        <taxon>Bacteria</taxon>
        <taxon>Bacillati</taxon>
        <taxon>Actinomycetota</taxon>
        <taxon>Actinomycetes</taxon>
        <taxon>Micromonosporales</taxon>
        <taxon>Micromonosporaceae</taxon>
        <taxon>Asanoa</taxon>
    </lineage>
</organism>
<evidence type="ECO:0000313" key="3">
    <source>
        <dbReference type="EMBL" id="REF96035.1"/>
    </source>
</evidence>
<dbReference type="Pfam" id="PF07811">
    <property type="entry name" value="TadE"/>
    <property type="match status" value="1"/>
</dbReference>
<reference evidence="3 4" key="1">
    <citation type="submission" date="2018-08" db="EMBL/GenBank/DDBJ databases">
        <title>Sequencing the genomes of 1000 actinobacteria strains.</title>
        <authorList>
            <person name="Klenk H.-P."/>
        </authorList>
    </citation>
    <scope>NUCLEOTIDE SEQUENCE [LARGE SCALE GENOMIC DNA]</scope>
    <source>
        <strain evidence="3 4">DSM 44099</strain>
    </source>
</reference>